<proteinExistence type="predicted"/>
<dbReference type="Proteomes" id="UP001233314">
    <property type="component" value="Unassembled WGS sequence"/>
</dbReference>
<organism evidence="2 3">
    <name type="scientific">Nocardioides jiangxiensis</name>
    <dbReference type="NCBI Taxonomy" id="3064524"/>
    <lineage>
        <taxon>Bacteria</taxon>
        <taxon>Bacillati</taxon>
        <taxon>Actinomycetota</taxon>
        <taxon>Actinomycetes</taxon>
        <taxon>Propionibacteriales</taxon>
        <taxon>Nocardioidaceae</taxon>
        <taxon>Nocardioides</taxon>
    </lineage>
</organism>
<sequence>MRTLQTLPGWIHPGTAGPQSLRTAHYAWGTLLAAAALFGAAWTVGGEDAVSDNWVGMTVMLLFLLGLIGSTAALAMATYAGLHGEPWRRVWPALATLPAVLVTVVLLELLVFE</sequence>
<keyword evidence="1" id="KW-0812">Transmembrane</keyword>
<gene>
    <name evidence="2" type="ORF">Q5722_06425</name>
</gene>
<evidence type="ECO:0000313" key="3">
    <source>
        <dbReference type="Proteomes" id="UP001233314"/>
    </source>
</evidence>
<feature type="transmembrane region" description="Helical" evidence="1">
    <location>
        <begin position="91"/>
        <end position="112"/>
    </location>
</feature>
<protein>
    <submittedName>
        <fullName evidence="2">Uncharacterized protein</fullName>
    </submittedName>
</protein>
<evidence type="ECO:0000256" key="1">
    <source>
        <dbReference type="SAM" id="Phobius"/>
    </source>
</evidence>
<keyword evidence="3" id="KW-1185">Reference proteome</keyword>
<dbReference type="EMBL" id="JAUQTA010000001">
    <property type="protein sequence ID" value="MDO7868000.1"/>
    <property type="molecule type" value="Genomic_DNA"/>
</dbReference>
<evidence type="ECO:0000313" key="2">
    <source>
        <dbReference type="EMBL" id="MDO7868000.1"/>
    </source>
</evidence>
<feature type="transmembrane region" description="Helical" evidence="1">
    <location>
        <begin position="57"/>
        <end position="79"/>
    </location>
</feature>
<comment type="caution">
    <text evidence="2">The sequence shown here is derived from an EMBL/GenBank/DDBJ whole genome shotgun (WGS) entry which is preliminary data.</text>
</comment>
<dbReference type="RefSeq" id="WP_305027379.1">
    <property type="nucleotide sequence ID" value="NZ_JAUQTA010000001.1"/>
</dbReference>
<name>A0ABT9AZV4_9ACTN</name>
<keyword evidence="1" id="KW-0472">Membrane</keyword>
<keyword evidence="1" id="KW-1133">Transmembrane helix</keyword>
<accession>A0ABT9AZV4</accession>
<reference evidence="2 3" key="1">
    <citation type="submission" date="2023-07" db="EMBL/GenBank/DDBJ databases">
        <title>Nocardioides sp. nov WY-20 isolated from soil.</title>
        <authorList>
            <person name="Liu B."/>
            <person name="Wan Y."/>
        </authorList>
    </citation>
    <scope>NUCLEOTIDE SEQUENCE [LARGE SCALE GENOMIC DNA]</scope>
    <source>
        <strain evidence="2 3">WY-20</strain>
    </source>
</reference>
<feature type="transmembrane region" description="Helical" evidence="1">
    <location>
        <begin position="26"/>
        <end position="45"/>
    </location>
</feature>